<evidence type="ECO:0000313" key="2">
    <source>
        <dbReference type="Proteomes" id="UP000275846"/>
    </source>
</evidence>
<dbReference type="EMBL" id="UYSU01035402">
    <property type="protein sequence ID" value="VDL96082.1"/>
    <property type="molecule type" value="Genomic_DNA"/>
</dbReference>
<dbReference type="Proteomes" id="UP000275846">
    <property type="component" value="Unassembled WGS sequence"/>
</dbReference>
<dbReference type="OrthoDB" id="6313051at2759"/>
<gene>
    <name evidence="1" type="ORF">SSLN_LOCUS9697</name>
</gene>
<dbReference type="AlphaFoldDB" id="A0A183SZP9"/>
<keyword evidence="2" id="KW-1185">Reference proteome</keyword>
<evidence type="ECO:0000313" key="3">
    <source>
        <dbReference type="WBParaSite" id="SSLN_0001005901-mRNA-1"/>
    </source>
</evidence>
<sequence length="108" mass="12141">MATVRQPFGETHQGAAEARCIPVLCALPEKLTRYAHFARCKDYLEGVDARTQSGAILALLDEEVYDLARSLDISEASTPSFVLNGVREIFGSSEHPWVLQLEFQRRFQ</sequence>
<organism evidence="3">
    <name type="scientific">Schistocephalus solidus</name>
    <name type="common">Tapeworm</name>
    <dbReference type="NCBI Taxonomy" id="70667"/>
    <lineage>
        <taxon>Eukaryota</taxon>
        <taxon>Metazoa</taxon>
        <taxon>Spiralia</taxon>
        <taxon>Lophotrochozoa</taxon>
        <taxon>Platyhelminthes</taxon>
        <taxon>Cestoda</taxon>
        <taxon>Eucestoda</taxon>
        <taxon>Diphyllobothriidea</taxon>
        <taxon>Diphyllobothriidae</taxon>
        <taxon>Schistocephalus</taxon>
    </lineage>
</organism>
<reference evidence="3" key="1">
    <citation type="submission" date="2016-06" db="UniProtKB">
        <authorList>
            <consortium name="WormBaseParasite"/>
        </authorList>
    </citation>
    <scope>IDENTIFICATION</scope>
</reference>
<reference evidence="1 2" key="2">
    <citation type="submission" date="2018-11" db="EMBL/GenBank/DDBJ databases">
        <authorList>
            <consortium name="Pathogen Informatics"/>
        </authorList>
    </citation>
    <scope>NUCLEOTIDE SEQUENCE [LARGE SCALE GENOMIC DNA]</scope>
    <source>
        <strain evidence="1 2">NST_G2</strain>
    </source>
</reference>
<proteinExistence type="predicted"/>
<accession>A0A183SZP9</accession>
<evidence type="ECO:0000313" key="1">
    <source>
        <dbReference type="EMBL" id="VDL96082.1"/>
    </source>
</evidence>
<dbReference type="WBParaSite" id="SSLN_0001005901-mRNA-1">
    <property type="protein sequence ID" value="SSLN_0001005901-mRNA-1"/>
    <property type="gene ID" value="SSLN_0001005901"/>
</dbReference>
<name>A0A183SZP9_SCHSO</name>
<protein>
    <submittedName>
        <fullName evidence="3">Band_3_cyto domain-containing protein</fullName>
    </submittedName>
</protein>